<reference evidence="2" key="1">
    <citation type="submission" date="2017-01" db="EMBL/GenBank/DDBJ databases">
        <authorList>
            <person name="Varghese N."/>
            <person name="Submissions S."/>
        </authorList>
    </citation>
    <scope>NUCLEOTIDE SEQUENCE [LARGE SCALE GENOMIC DNA]</scope>
    <source>
        <strain evidence="2">DSM 18017</strain>
    </source>
</reference>
<dbReference type="EMBL" id="FTOL01000014">
    <property type="protein sequence ID" value="SIT25092.1"/>
    <property type="molecule type" value="Genomic_DNA"/>
</dbReference>
<proteinExistence type="predicted"/>
<protein>
    <submittedName>
        <fullName evidence="1">Uncharacterized protein</fullName>
    </submittedName>
</protein>
<evidence type="ECO:0000313" key="1">
    <source>
        <dbReference type="EMBL" id="SIT25092.1"/>
    </source>
</evidence>
<dbReference type="OrthoDB" id="3354031at2"/>
<dbReference type="AlphaFoldDB" id="A0A1N7QQC4"/>
<evidence type="ECO:0000313" key="2">
    <source>
        <dbReference type="Proteomes" id="UP000186744"/>
    </source>
</evidence>
<dbReference type="STRING" id="373668.SAMN05421786_11448"/>
<gene>
    <name evidence="1" type="ORF">SAMN05421786_11448</name>
</gene>
<organism evidence="1 2">
    <name type="scientific">Chryseobacterium ureilyticum</name>
    <dbReference type="NCBI Taxonomy" id="373668"/>
    <lineage>
        <taxon>Bacteria</taxon>
        <taxon>Pseudomonadati</taxon>
        <taxon>Bacteroidota</taxon>
        <taxon>Flavobacteriia</taxon>
        <taxon>Flavobacteriales</taxon>
        <taxon>Weeksellaceae</taxon>
        <taxon>Chryseobacterium group</taxon>
        <taxon>Chryseobacterium</taxon>
    </lineage>
</organism>
<dbReference type="Proteomes" id="UP000186744">
    <property type="component" value="Unassembled WGS sequence"/>
</dbReference>
<sequence length="225" mass="26330">MNKDLEAFTGHMSWLFHPSTISDVTETDIKLSDKFTVTFPILTALINQARVLSIKIEQQPYYLFSWTNKDNQNFGWLNKIENDISSPLPFIGEHRLLLEEIGGIQESFNQPDPSFSNNQEFMFVSSECTTGINDWEDYYEELCKEERKPQIDYKDFISFVMEANGNSTVYDPKTKEVFLFAHDHACNNVDLLENQPEYTFYRFHNIISFGDYVEALALEWKNELI</sequence>
<dbReference type="RefSeq" id="WP_076554043.1">
    <property type="nucleotide sequence ID" value="NZ_FTOL01000014.1"/>
</dbReference>
<name>A0A1N7QQC4_9FLAO</name>
<keyword evidence="2" id="KW-1185">Reference proteome</keyword>
<accession>A0A1N7QQC4</accession>